<evidence type="ECO:0000313" key="3">
    <source>
        <dbReference type="EMBL" id="NJB65799.1"/>
    </source>
</evidence>
<dbReference type="EMBL" id="DYTQ01000103">
    <property type="protein sequence ID" value="HJH24733.1"/>
    <property type="molecule type" value="Genomic_DNA"/>
</dbReference>
<reference evidence="3 5" key="2">
    <citation type="submission" date="2020-03" db="EMBL/GenBank/DDBJ databases">
        <title>Genomic Encyclopedia of Type Strains, Phase IV (KMG-IV): sequencing the most valuable type-strain genomes for metagenomic binning, comparative biology and taxonomic classification.</title>
        <authorList>
            <person name="Goeker M."/>
        </authorList>
    </citation>
    <scope>NUCLEOTIDE SEQUENCE [LARGE SCALE GENOMIC DNA]</scope>
    <source>
        <strain evidence="3 5">DSM 26613</strain>
    </source>
</reference>
<name>A0A1U9JXF0_9BURK</name>
<reference evidence="2" key="3">
    <citation type="journal article" date="2021" name="PeerJ">
        <title>Extensive microbial diversity within the chicken gut microbiome revealed by metagenomics and culture.</title>
        <authorList>
            <person name="Gilroy R."/>
            <person name="Ravi A."/>
            <person name="Getino M."/>
            <person name="Pursley I."/>
            <person name="Horton D.L."/>
            <person name="Alikhan N.F."/>
            <person name="Baker D."/>
            <person name="Gharbi K."/>
            <person name="Hall N."/>
            <person name="Watson M."/>
            <person name="Adriaenssens E.M."/>
            <person name="Foster-Nyarko E."/>
            <person name="Jarju S."/>
            <person name="Secka A."/>
            <person name="Antonio M."/>
            <person name="Oren A."/>
            <person name="Chaudhuri R.R."/>
            <person name="La Ragione R."/>
            <person name="Hildebrand F."/>
            <person name="Pallen M.J."/>
        </authorList>
    </citation>
    <scope>NUCLEOTIDE SEQUENCE</scope>
    <source>
        <strain evidence="2">CHK175-13533</strain>
    </source>
</reference>
<accession>A0A1U9JXF0</accession>
<keyword evidence="5" id="KW-1185">Reference proteome</keyword>
<proteinExistence type="predicted"/>
<organism evidence="1 4">
    <name type="scientific">Paenalcaligenes hominis</name>
    <dbReference type="NCBI Taxonomy" id="643674"/>
    <lineage>
        <taxon>Bacteria</taxon>
        <taxon>Pseudomonadati</taxon>
        <taxon>Pseudomonadota</taxon>
        <taxon>Betaproteobacteria</taxon>
        <taxon>Burkholderiales</taxon>
        <taxon>Alcaligenaceae</taxon>
        <taxon>Paenalcaligenes</taxon>
    </lineage>
</organism>
<protein>
    <submittedName>
        <fullName evidence="1">Uncharacterized protein</fullName>
    </submittedName>
</protein>
<dbReference type="STRING" id="643674.PAEH1_00975"/>
<evidence type="ECO:0000313" key="4">
    <source>
        <dbReference type="Proteomes" id="UP000189369"/>
    </source>
</evidence>
<dbReference type="AlphaFoldDB" id="A0A1U9JXF0"/>
<dbReference type="RefSeq" id="WP_077733007.1">
    <property type="nucleotide sequence ID" value="NZ_BMCQ01000005.1"/>
</dbReference>
<dbReference type="OrthoDB" id="8690363at2"/>
<dbReference type="EMBL" id="JAATIZ010000004">
    <property type="protein sequence ID" value="NJB65799.1"/>
    <property type="molecule type" value="Genomic_DNA"/>
</dbReference>
<dbReference type="Proteomes" id="UP000189369">
    <property type="component" value="Chromosome"/>
</dbReference>
<reference evidence="2" key="4">
    <citation type="submission" date="2021-09" db="EMBL/GenBank/DDBJ databases">
        <authorList>
            <person name="Gilroy R."/>
        </authorList>
    </citation>
    <scope>NUCLEOTIDE SEQUENCE</scope>
    <source>
        <strain evidence="2">CHK175-13533</strain>
    </source>
</reference>
<sequence length="141" mass="16111">MSPSQLVLLAQLLQIELSPQLEHELLEANRPPYSIDAQRILTLHKSIKEQYVKHRPTAFRVVVGHHDYDRYPGALVLEVDDEVQLIALTTEKYIPARIKELPEQTGGVYYRGVITQQLVANSIFQEGDSVFFTEDQVNKVL</sequence>
<dbReference type="Proteomes" id="UP000783934">
    <property type="component" value="Unassembled WGS sequence"/>
</dbReference>
<evidence type="ECO:0000313" key="2">
    <source>
        <dbReference type="EMBL" id="HJH24733.1"/>
    </source>
</evidence>
<dbReference type="Proteomes" id="UP000700248">
    <property type="component" value="Unassembled WGS sequence"/>
</dbReference>
<reference evidence="1 4" key="1">
    <citation type="submission" date="2017-01" db="EMBL/GenBank/DDBJ databases">
        <title>Complete Genome Sequence of Paenalcaligenes hominis, Isolated from a paraplegic Patient with neurogenic bladder.</title>
        <authorList>
            <person name="Mukhopadhyay R."/>
            <person name="Joaquin J."/>
            <person name="Hogue R."/>
            <person name="Kilaru A."/>
            <person name="Jospin G."/>
            <person name="Mars K."/>
            <person name="Eisen J.A."/>
            <person name="Chaturvedi V."/>
        </authorList>
    </citation>
    <scope>NUCLEOTIDE SEQUENCE [LARGE SCALE GENOMIC DNA]</scope>
    <source>
        <strain evidence="1 4">15S00501</strain>
    </source>
</reference>
<gene>
    <name evidence="3" type="ORF">GGR41_002054</name>
    <name evidence="2" type="ORF">K8U84_09290</name>
    <name evidence="1" type="ORF">PAEH1_00975</name>
</gene>
<evidence type="ECO:0000313" key="5">
    <source>
        <dbReference type="Proteomes" id="UP000783934"/>
    </source>
</evidence>
<dbReference type="EMBL" id="CP019697">
    <property type="protein sequence ID" value="AQS50467.1"/>
    <property type="molecule type" value="Genomic_DNA"/>
</dbReference>
<dbReference type="KEGG" id="phn:PAEH1_00975"/>
<evidence type="ECO:0000313" key="1">
    <source>
        <dbReference type="EMBL" id="AQS50467.1"/>
    </source>
</evidence>